<feature type="transmembrane region" description="Helical" evidence="1">
    <location>
        <begin position="173"/>
        <end position="194"/>
    </location>
</feature>
<keyword evidence="1" id="KW-1133">Transmembrane helix</keyword>
<dbReference type="PANTHER" id="PTHR40465">
    <property type="entry name" value="CHROMOSOME 1, WHOLE GENOME SHOTGUN SEQUENCE"/>
    <property type="match status" value="1"/>
</dbReference>
<keyword evidence="4" id="KW-1185">Reference proteome</keyword>
<feature type="transmembrane region" description="Helical" evidence="1">
    <location>
        <begin position="242"/>
        <end position="262"/>
    </location>
</feature>
<organism evidence="3 4">
    <name type="scientific">Favolaschia claudopus</name>
    <dbReference type="NCBI Taxonomy" id="2862362"/>
    <lineage>
        <taxon>Eukaryota</taxon>
        <taxon>Fungi</taxon>
        <taxon>Dikarya</taxon>
        <taxon>Basidiomycota</taxon>
        <taxon>Agaricomycotina</taxon>
        <taxon>Agaricomycetes</taxon>
        <taxon>Agaricomycetidae</taxon>
        <taxon>Agaricales</taxon>
        <taxon>Marasmiineae</taxon>
        <taxon>Mycenaceae</taxon>
        <taxon>Favolaschia</taxon>
    </lineage>
</organism>
<accession>A0AAW0ATZ1</accession>
<evidence type="ECO:0000256" key="1">
    <source>
        <dbReference type="SAM" id="Phobius"/>
    </source>
</evidence>
<feature type="transmembrane region" description="Helical" evidence="1">
    <location>
        <begin position="215"/>
        <end position="236"/>
    </location>
</feature>
<keyword evidence="1" id="KW-0812">Transmembrane</keyword>
<protein>
    <recommendedName>
        <fullName evidence="2">DUF6534 domain-containing protein</fullName>
    </recommendedName>
</protein>
<dbReference type="Proteomes" id="UP001362999">
    <property type="component" value="Unassembled WGS sequence"/>
</dbReference>
<sequence>STMTAATLDSGAPLGNTMGSMLLGVIFSAILYGISLLQCLFYFTRYKRDPIYLKVIVTLTLFLDTFHLSLVVHTLYHYLISNYYQREALRLMIWSVSLEAVPTGLTAGLVQMFYAYRIWRMSHRNYFATGFVLVLVLATNACGTAWVILALQFKTYQDLLQISVCICPSPARTALTITINALSAAADVYITAMMCLMLRQSNPESVETKSMVNKLIAFTINTGLICAVASLISLILSPRTLIYASFYFCIGRMYSNALLASLNARTIIRGRITGVGSNPLHHINVKASRNGSASAASTRRLSRDVFVRPGDIEIDVVSTAGAGDEPLAVRIDRRTEMYADGDGSYSDRKSAFTSTEVRLNYQSFRDGFLLTVCSD</sequence>
<dbReference type="PANTHER" id="PTHR40465:SF1">
    <property type="entry name" value="DUF6534 DOMAIN-CONTAINING PROTEIN"/>
    <property type="match status" value="1"/>
</dbReference>
<evidence type="ECO:0000313" key="4">
    <source>
        <dbReference type="Proteomes" id="UP001362999"/>
    </source>
</evidence>
<reference evidence="3 4" key="1">
    <citation type="journal article" date="2024" name="J Genomics">
        <title>Draft genome sequencing and assembly of Favolaschia claudopus CIRM-BRFM 2984 isolated from oak limbs.</title>
        <authorList>
            <person name="Navarro D."/>
            <person name="Drula E."/>
            <person name="Chaduli D."/>
            <person name="Cazenave R."/>
            <person name="Ahrendt S."/>
            <person name="Wang J."/>
            <person name="Lipzen A."/>
            <person name="Daum C."/>
            <person name="Barry K."/>
            <person name="Grigoriev I.V."/>
            <person name="Favel A."/>
            <person name="Rosso M.N."/>
            <person name="Martin F."/>
        </authorList>
    </citation>
    <scope>NUCLEOTIDE SEQUENCE [LARGE SCALE GENOMIC DNA]</scope>
    <source>
        <strain evidence="3 4">CIRM-BRFM 2984</strain>
    </source>
</reference>
<dbReference type="Pfam" id="PF20152">
    <property type="entry name" value="DUF6534"/>
    <property type="match status" value="1"/>
</dbReference>
<feature type="domain" description="DUF6534" evidence="2">
    <location>
        <begin position="183"/>
        <end position="266"/>
    </location>
</feature>
<feature type="non-terminal residue" evidence="3">
    <location>
        <position position="1"/>
    </location>
</feature>
<evidence type="ECO:0000313" key="3">
    <source>
        <dbReference type="EMBL" id="KAK7016686.1"/>
    </source>
</evidence>
<dbReference type="InterPro" id="IPR045339">
    <property type="entry name" value="DUF6534"/>
</dbReference>
<name>A0AAW0ATZ1_9AGAR</name>
<dbReference type="EMBL" id="JAWWNJ010000050">
    <property type="protein sequence ID" value="KAK7016686.1"/>
    <property type="molecule type" value="Genomic_DNA"/>
</dbReference>
<gene>
    <name evidence="3" type="ORF">R3P38DRAFT_2541847</name>
</gene>
<dbReference type="AlphaFoldDB" id="A0AAW0ATZ1"/>
<feature type="transmembrane region" description="Helical" evidence="1">
    <location>
        <begin position="91"/>
        <end position="114"/>
    </location>
</feature>
<proteinExistence type="predicted"/>
<feature type="transmembrane region" description="Helical" evidence="1">
    <location>
        <begin position="20"/>
        <end position="43"/>
    </location>
</feature>
<keyword evidence="1" id="KW-0472">Membrane</keyword>
<comment type="caution">
    <text evidence="3">The sequence shown here is derived from an EMBL/GenBank/DDBJ whole genome shotgun (WGS) entry which is preliminary data.</text>
</comment>
<feature type="transmembrane region" description="Helical" evidence="1">
    <location>
        <begin position="126"/>
        <end position="153"/>
    </location>
</feature>
<evidence type="ECO:0000259" key="2">
    <source>
        <dbReference type="Pfam" id="PF20152"/>
    </source>
</evidence>
<feature type="transmembrane region" description="Helical" evidence="1">
    <location>
        <begin position="55"/>
        <end position="79"/>
    </location>
</feature>